<dbReference type="Proteomes" id="UP001245184">
    <property type="component" value="Unassembled WGS sequence"/>
</dbReference>
<sequence length="207" mass="22586">MRSLFFVEWPLRHDARANAKLYSLTPQITYPPLTTHLRPATTSDAPLILHFITELAVYEKAEHEVVATVADIEASLFSDASTATALICEMNGEPIGFCVYFFSYSTWLGKKGLYLEDLYVSPKARGSGAGKLMLRHLAAIACETGCGRFEWSVLDWNAPAIGFYESIGASAQSEWVRYRLAGEALKAFAAGDTSNASPVAKNVPPAT</sequence>
<comment type="similarity">
    <text evidence="1">Belongs to the acetyltransferase family.</text>
</comment>
<evidence type="ECO:0000313" key="6">
    <source>
        <dbReference type="Proteomes" id="UP001245184"/>
    </source>
</evidence>
<evidence type="ECO:0000256" key="3">
    <source>
        <dbReference type="ARBA" id="ARBA00023315"/>
    </source>
</evidence>
<evidence type="ECO:0000256" key="1">
    <source>
        <dbReference type="ARBA" id="ARBA00008694"/>
    </source>
</evidence>
<comment type="caution">
    <text evidence="5">The sequence shown here is derived from an EMBL/GenBank/DDBJ whole genome shotgun (WGS) entry which is preliminary data.</text>
</comment>
<dbReference type="PANTHER" id="PTHR10545">
    <property type="entry name" value="DIAMINE N-ACETYLTRANSFERASE"/>
    <property type="match status" value="1"/>
</dbReference>
<dbReference type="FunFam" id="3.40.630.30:FF:000064">
    <property type="entry name" value="GNAT family acetyltransferase"/>
    <property type="match status" value="1"/>
</dbReference>
<evidence type="ECO:0000313" key="5">
    <source>
        <dbReference type="EMBL" id="MDR6205177.1"/>
    </source>
</evidence>
<dbReference type="InterPro" id="IPR000182">
    <property type="entry name" value="GNAT_dom"/>
</dbReference>
<gene>
    <name evidence="5" type="ORF">QF025_003897</name>
</gene>
<dbReference type="EMBL" id="JAVIZN010000002">
    <property type="protein sequence ID" value="MDR6205177.1"/>
    <property type="molecule type" value="Genomic_DNA"/>
</dbReference>
<organism evidence="5 6">
    <name type="scientific">Paraburkholderia graminis</name>
    <dbReference type="NCBI Taxonomy" id="60548"/>
    <lineage>
        <taxon>Bacteria</taxon>
        <taxon>Pseudomonadati</taxon>
        <taxon>Pseudomonadota</taxon>
        <taxon>Betaproteobacteria</taxon>
        <taxon>Burkholderiales</taxon>
        <taxon>Burkholderiaceae</taxon>
        <taxon>Paraburkholderia</taxon>
    </lineage>
</organism>
<keyword evidence="3" id="KW-0012">Acyltransferase</keyword>
<keyword evidence="2" id="KW-0808">Transferase</keyword>
<dbReference type="Pfam" id="PF00583">
    <property type="entry name" value="Acetyltransf_1"/>
    <property type="match status" value="1"/>
</dbReference>
<dbReference type="InterPro" id="IPR051016">
    <property type="entry name" value="Diverse_Substrate_AcTransf"/>
</dbReference>
<proteinExistence type="inferred from homology"/>
<accession>A0ABD5CMN2</accession>
<evidence type="ECO:0000256" key="2">
    <source>
        <dbReference type="ARBA" id="ARBA00022679"/>
    </source>
</evidence>
<dbReference type="Gene3D" id="3.40.630.30">
    <property type="match status" value="1"/>
</dbReference>
<dbReference type="InterPro" id="IPR016181">
    <property type="entry name" value="Acyl_CoA_acyltransferase"/>
</dbReference>
<dbReference type="SUPFAM" id="SSF55729">
    <property type="entry name" value="Acyl-CoA N-acyltransferases (Nat)"/>
    <property type="match status" value="1"/>
</dbReference>
<dbReference type="AlphaFoldDB" id="A0ABD5CMN2"/>
<dbReference type="PROSITE" id="PS51186">
    <property type="entry name" value="GNAT"/>
    <property type="match status" value="1"/>
</dbReference>
<dbReference type="CDD" id="cd04301">
    <property type="entry name" value="NAT_SF"/>
    <property type="match status" value="1"/>
</dbReference>
<name>A0ABD5CMN2_9BURK</name>
<evidence type="ECO:0000259" key="4">
    <source>
        <dbReference type="PROSITE" id="PS51186"/>
    </source>
</evidence>
<reference evidence="5 6" key="1">
    <citation type="submission" date="2023-08" db="EMBL/GenBank/DDBJ databases">
        <title>Genome sequencing of plant associated microbes to promote plant fitness in Sorghum bicolor and Oryza sativa.</title>
        <authorList>
            <person name="Coleman-Derr D."/>
        </authorList>
    </citation>
    <scope>NUCLEOTIDE SEQUENCE [LARGE SCALE GENOMIC DNA]</scope>
    <source>
        <strain evidence="5 6">SLBN-33</strain>
    </source>
</reference>
<feature type="domain" description="N-acetyltransferase" evidence="4">
    <location>
        <begin position="35"/>
        <end position="191"/>
    </location>
</feature>
<dbReference type="GO" id="GO:0008080">
    <property type="term" value="F:N-acetyltransferase activity"/>
    <property type="evidence" value="ECO:0007669"/>
    <property type="project" value="UniProtKB-ARBA"/>
</dbReference>
<protein>
    <submittedName>
        <fullName evidence="5">GNAT superfamily N-acetyltransferase</fullName>
    </submittedName>
</protein>
<dbReference type="PANTHER" id="PTHR10545:SF29">
    <property type="entry name" value="GH14572P-RELATED"/>
    <property type="match status" value="1"/>
</dbReference>